<dbReference type="InterPro" id="IPR027417">
    <property type="entry name" value="P-loop_NTPase"/>
</dbReference>
<dbReference type="SUPFAM" id="SSF52540">
    <property type="entry name" value="P-loop containing nucleoside triphosphate hydrolases"/>
    <property type="match status" value="1"/>
</dbReference>
<feature type="domain" description="AAA" evidence="1">
    <location>
        <begin position="18"/>
        <end position="137"/>
    </location>
</feature>
<dbReference type="PANTHER" id="PTHR43566:SF2">
    <property type="entry name" value="DUF4143 DOMAIN-CONTAINING PROTEIN"/>
    <property type="match status" value="1"/>
</dbReference>
<keyword evidence="3" id="KW-0547">Nucleotide-binding</keyword>
<dbReference type="GO" id="GO:0005524">
    <property type="term" value="F:ATP binding"/>
    <property type="evidence" value="ECO:0007669"/>
    <property type="project" value="UniProtKB-KW"/>
</dbReference>
<comment type="caution">
    <text evidence="3">The sequence shown here is derived from an EMBL/GenBank/DDBJ whole genome shotgun (WGS) entry which is preliminary data.</text>
</comment>
<dbReference type="Proteomes" id="UP000886043">
    <property type="component" value="Unassembled WGS sequence"/>
</dbReference>
<name>A0A7C3GSY4_9BACT</name>
<protein>
    <submittedName>
        <fullName evidence="3">ATP-binding protein</fullName>
    </submittedName>
</protein>
<evidence type="ECO:0000313" key="3">
    <source>
        <dbReference type="EMBL" id="HFC96983.1"/>
    </source>
</evidence>
<accession>A0A7C3GSY4</accession>
<dbReference type="CDD" id="cd01120">
    <property type="entry name" value="RecA-like_superfamily"/>
    <property type="match status" value="1"/>
</dbReference>
<evidence type="ECO:0000259" key="2">
    <source>
        <dbReference type="Pfam" id="PF13635"/>
    </source>
</evidence>
<gene>
    <name evidence="3" type="ORF">ENJ40_00805</name>
</gene>
<evidence type="ECO:0000259" key="1">
    <source>
        <dbReference type="Pfam" id="PF13173"/>
    </source>
</evidence>
<dbReference type="Pfam" id="PF13635">
    <property type="entry name" value="DUF4143"/>
    <property type="match status" value="1"/>
</dbReference>
<dbReference type="EMBL" id="DRMH01000012">
    <property type="protein sequence ID" value="HFC96983.1"/>
    <property type="molecule type" value="Genomic_DNA"/>
</dbReference>
<sequence>MYVPRLLKRAVDEAVKNFPAVLITGPRQSGKTTFLLREFGDRYTYVSFDDPLEREFALSDPRGFLSRFRDKRVILDEVQYVSQLFPYLKMEIDRKRHLSGRFLLTGSQQFQLMSQITESLAGRVALLELLPFSFSEIKDLFPRRTLEEHLWLGGYPEVALYPEKRDLWVRSYLQTYLERDVRQLQNIRELKLFETFIRLLAALHGQELNYSRLAAEVGVSVPTIKSWISVLEASYIVCLLPPFYRNLRKRVVKRPRFYFLDSALVCTLTRLPSPETALSGPLGGPLFEGWVVCEALKLMAHLGLSPDLYYFRTRQGLEVDLILPLQGKLYPVEIKLTATPTPRHWEPLRKFRELAGKEAGEGVLVCQVEERRLLPQGNLALPWFEFPLWLEDKLRSG</sequence>
<dbReference type="Pfam" id="PF13173">
    <property type="entry name" value="AAA_14"/>
    <property type="match status" value="1"/>
</dbReference>
<proteinExistence type="predicted"/>
<keyword evidence="3" id="KW-0067">ATP-binding</keyword>
<feature type="domain" description="DUF4143" evidence="2">
    <location>
        <begin position="178"/>
        <end position="336"/>
    </location>
</feature>
<dbReference type="AlphaFoldDB" id="A0A7C3GSY4"/>
<dbReference type="PANTHER" id="PTHR43566">
    <property type="entry name" value="CONSERVED PROTEIN"/>
    <property type="match status" value="1"/>
</dbReference>
<dbReference type="InterPro" id="IPR025420">
    <property type="entry name" value="DUF4143"/>
</dbReference>
<reference evidence="3" key="1">
    <citation type="journal article" date="2020" name="mSystems">
        <title>Genome- and Community-Level Interaction Insights into Carbon Utilization and Element Cycling Functions of Hydrothermarchaeota in Hydrothermal Sediment.</title>
        <authorList>
            <person name="Zhou Z."/>
            <person name="Liu Y."/>
            <person name="Xu W."/>
            <person name="Pan J."/>
            <person name="Luo Z.H."/>
            <person name="Li M."/>
        </authorList>
    </citation>
    <scope>NUCLEOTIDE SEQUENCE [LARGE SCALE GENOMIC DNA]</scope>
    <source>
        <strain evidence="3">HyVt-483</strain>
    </source>
</reference>
<dbReference type="InterPro" id="IPR041682">
    <property type="entry name" value="AAA_14"/>
</dbReference>
<organism evidence="3">
    <name type="scientific">Thermosulfurimonas dismutans</name>
    <dbReference type="NCBI Taxonomy" id="999894"/>
    <lineage>
        <taxon>Bacteria</taxon>
        <taxon>Pseudomonadati</taxon>
        <taxon>Thermodesulfobacteriota</taxon>
        <taxon>Thermodesulfobacteria</taxon>
        <taxon>Thermodesulfobacteriales</taxon>
        <taxon>Thermodesulfobacteriaceae</taxon>
        <taxon>Thermosulfurimonas</taxon>
    </lineage>
</organism>